<dbReference type="InterPro" id="IPR021039">
    <property type="entry name" value="Fe-S-bd_prot_LdpA_C"/>
</dbReference>
<evidence type="ECO:0000256" key="2">
    <source>
        <dbReference type="ARBA" id="ARBA00022485"/>
    </source>
</evidence>
<dbReference type="NCBIfam" id="NF045992">
    <property type="entry name" value="CircClkLdpA"/>
    <property type="match status" value="1"/>
</dbReference>
<evidence type="ECO:0000256" key="4">
    <source>
        <dbReference type="ARBA" id="ARBA00023004"/>
    </source>
</evidence>
<keyword evidence="2" id="KW-0004">4Fe-4S</keyword>
<name>A0A0F5YKR4_9CYAN</name>
<dbReference type="PANTHER" id="PTHR24960">
    <property type="entry name" value="PHOTOSYSTEM I IRON-SULFUR CENTER-RELATED"/>
    <property type="match status" value="1"/>
</dbReference>
<dbReference type="PROSITE" id="PS51379">
    <property type="entry name" value="4FE4S_FER_2"/>
    <property type="match status" value="2"/>
</dbReference>
<dbReference type="Pfam" id="PF12617">
    <property type="entry name" value="LdpA_C"/>
    <property type="match status" value="1"/>
</dbReference>
<dbReference type="GO" id="GO:0046872">
    <property type="term" value="F:metal ion binding"/>
    <property type="evidence" value="ECO:0007669"/>
    <property type="project" value="UniProtKB-KW"/>
</dbReference>
<dbReference type="Gene3D" id="3.30.70.20">
    <property type="match status" value="1"/>
</dbReference>
<keyword evidence="4" id="KW-0408">Iron</keyword>
<evidence type="ECO:0000256" key="3">
    <source>
        <dbReference type="ARBA" id="ARBA00022723"/>
    </source>
</evidence>
<dbReference type="PATRIC" id="fig|1637645.4.peg.789"/>
<sequence length="394" mass="42576">MNSSPLQSLQNGNWFKLICGASYQHLPAVRNLTLAYTLAGVDCIDVAADPAVIAAAQEAMATAEHWVKLAQKRGFRSIHKPWLMVSFNDGEDPHFRKAEFDSTACPADCWRPCEKVCPAGAIAFNDQAEPSEGGVIDPLCYGCGRCIPICPSQIIFTRSYVSTPENIAPLVLSTGVDAIEIHTQVGRVSDFRRLWYSVQPWIGQLKLVSISCPDGRDLIDYLWTLYEIISPLPCQLIWQTDGRPMSGDIGAGTTTASIKLGEKVCSANLPGYVQLAGGTNHSTVAKLKSIGLLAEQQQNQPQSGEGGAVLINPQASKKTVAGVAYGSYARVLLSPLLEKLESKYTPEPGSTPKHNLGLTTIAQPKALTQLETHPDLLWQAVSLAYSLVAQLKGF</sequence>
<comment type="caution">
    <text evidence="7">The sequence shown here is derived from an EMBL/GenBank/DDBJ whole genome shotgun (WGS) entry which is preliminary data.</text>
</comment>
<dbReference type="GO" id="GO:0051539">
    <property type="term" value="F:4 iron, 4 sulfur cluster binding"/>
    <property type="evidence" value="ECO:0007669"/>
    <property type="project" value="UniProtKB-KW"/>
</dbReference>
<evidence type="ECO:0000313" key="8">
    <source>
        <dbReference type="Proteomes" id="UP000033607"/>
    </source>
</evidence>
<dbReference type="InterPro" id="IPR050157">
    <property type="entry name" value="PSI_iron-sulfur_center"/>
</dbReference>
<dbReference type="InterPro" id="IPR017896">
    <property type="entry name" value="4Fe4S_Fe-S-bd"/>
</dbReference>
<evidence type="ECO:0000313" key="7">
    <source>
        <dbReference type="EMBL" id="KKD39353.1"/>
    </source>
</evidence>
<dbReference type="PROSITE" id="PS00198">
    <property type="entry name" value="4FE4S_FER_1"/>
    <property type="match status" value="1"/>
</dbReference>
<dbReference type="InterPro" id="IPR017900">
    <property type="entry name" value="4Fe4S_Fe_S_CS"/>
</dbReference>
<dbReference type="InterPro" id="IPR057431">
    <property type="entry name" value="LdpA_Fe-S-bd"/>
</dbReference>
<evidence type="ECO:0000259" key="6">
    <source>
        <dbReference type="PROSITE" id="PS51379"/>
    </source>
</evidence>
<proteinExistence type="predicted"/>
<dbReference type="EMBL" id="LATL02000045">
    <property type="protein sequence ID" value="KKD39353.1"/>
    <property type="molecule type" value="Genomic_DNA"/>
</dbReference>
<dbReference type="PANTHER" id="PTHR24960:SF79">
    <property type="entry name" value="PHOTOSYSTEM I IRON-SULFUR CENTER"/>
    <property type="match status" value="1"/>
</dbReference>
<feature type="domain" description="4Fe-4S ferredoxin-type" evidence="6">
    <location>
        <begin position="96"/>
        <end position="127"/>
    </location>
</feature>
<accession>A0A0F5YKR4</accession>
<reference evidence="7 8" key="1">
    <citation type="submission" date="2015-06" db="EMBL/GenBank/DDBJ databases">
        <title>Draft genome assembly of filamentous brackish cyanobacterium Limnoraphis robusta strain CS-951.</title>
        <authorList>
            <person name="Willis A."/>
            <person name="Parks M."/>
            <person name="Burford M.A."/>
        </authorList>
    </citation>
    <scope>NUCLEOTIDE SEQUENCE [LARGE SCALE GENOMIC DNA]</scope>
    <source>
        <strain evidence="7 8">CS-951</strain>
    </source>
</reference>
<organism evidence="7 8">
    <name type="scientific">Limnoraphis robusta CS-951</name>
    <dbReference type="NCBI Taxonomy" id="1637645"/>
    <lineage>
        <taxon>Bacteria</taxon>
        <taxon>Bacillati</taxon>
        <taxon>Cyanobacteriota</taxon>
        <taxon>Cyanophyceae</taxon>
        <taxon>Oscillatoriophycideae</taxon>
        <taxon>Oscillatoriales</taxon>
        <taxon>Sirenicapillariaceae</taxon>
        <taxon>Limnoraphis</taxon>
    </lineage>
</organism>
<dbReference type="OrthoDB" id="9789030at2"/>
<protein>
    <submittedName>
        <fullName evidence="7">4Fe-4S ferredoxin</fullName>
    </submittedName>
</protein>
<dbReference type="Pfam" id="PF25160">
    <property type="entry name" value="LdpA_Fe-S-bd"/>
    <property type="match status" value="1"/>
</dbReference>
<gene>
    <name evidence="7" type="ORF">WN50_03795</name>
</gene>
<feature type="domain" description="4Fe-4S ferredoxin-type" evidence="6">
    <location>
        <begin position="132"/>
        <end position="160"/>
    </location>
</feature>
<keyword evidence="5" id="KW-0411">Iron-sulfur</keyword>
<evidence type="ECO:0000256" key="5">
    <source>
        <dbReference type="ARBA" id="ARBA00023014"/>
    </source>
</evidence>
<comment type="cofactor">
    <cofactor evidence="1">
        <name>[4Fe-4S] cluster</name>
        <dbReference type="ChEBI" id="CHEBI:49883"/>
    </cofactor>
</comment>
<dbReference type="AlphaFoldDB" id="A0A0F5YKR4"/>
<dbReference type="Proteomes" id="UP000033607">
    <property type="component" value="Unassembled WGS sequence"/>
</dbReference>
<evidence type="ECO:0000256" key="1">
    <source>
        <dbReference type="ARBA" id="ARBA00001966"/>
    </source>
</evidence>
<keyword evidence="3" id="KW-0479">Metal-binding</keyword>
<dbReference type="SUPFAM" id="SSF54862">
    <property type="entry name" value="4Fe-4S ferredoxins"/>
    <property type="match status" value="1"/>
</dbReference>